<proteinExistence type="predicted"/>
<organism evidence="2 3">
    <name type="scientific">Niastella vici</name>
    <dbReference type="NCBI Taxonomy" id="1703345"/>
    <lineage>
        <taxon>Bacteria</taxon>
        <taxon>Pseudomonadati</taxon>
        <taxon>Bacteroidota</taxon>
        <taxon>Chitinophagia</taxon>
        <taxon>Chitinophagales</taxon>
        <taxon>Chitinophagaceae</taxon>
        <taxon>Niastella</taxon>
    </lineage>
</organism>
<dbReference type="AlphaFoldDB" id="A0A1V9FQ24"/>
<dbReference type="Proteomes" id="UP000192796">
    <property type="component" value="Unassembled WGS sequence"/>
</dbReference>
<evidence type="ECO:0000256" key="1">
    <source>
        <dbReference type="SAM" id="Phobius"/>
    </source>
</evidence>
<name>A0A1V9FQ24_9BACT</name>
<comment type="caution">
    <text evidence="2">The sequence shown here is derived from an EMBL/GenBank/DDBJ whole genome shotgun (WGS) entry which is preliminary data.</text>
</comment>
<dbReference type="STRING" id="1703345.A3860_33875"/>
<keyword evidence="1" id="KW-0472">Membrane</keyword>
<keyword evidence="3" id="KW-1185">Reference proteome</keyword>
<reference evidence="2 3" key="1">
    <citation type="submission" date="2016-03" db="EMBL/GenBank/DDBJ databases">
        <title>Niastella vici sp. nov., isolated from farmland soil.</title>
        <authorList>
            <person name="Chen L."/>
            <person name="Wang D."/>
            <person name="Yang S."/>
            <person name="Wang G."/>
        </authorList>
    </citation>
    <scope>NUCLEOTIDE SEQUENCE [LARGE SCALE GENOMIC DNA]</scope>
    <source>
        <strain evidence="2 3">DJ57</strain>
    </source>
</reference>
<feature type="transmembrane region" description="Helical" evidence="1">
    <location>
        <begin position="6"/>
        <end position="24"/>
    </location>
</feature>
<keyword evidence="1" id="KW-1133">Transmembrane helix</keyword>
<accession>A0A1V9FQ24</accession>
<sequence length="142" mass="16384">MDTLRYLFPFVFVGMWILVTFILSKKGWADLVASYETNAHFSGERVGVISATINNANYKNSLVLKYNEEGLYLRPIFLFRLFHKPILIPWKEIKEVRSKKILLFPYKELIIGHPFVAAVSINNSVFNKIENSINTYSIPPAN</sequence>
<protein>
    <submittedName>
        <fullName evidence="2">Uncharacterized protein</fullName>
    </submittedName>
</protein>
<dbReference type="EMBL" id="LVYD01000064">
    <property type="protein sequence ID" value="OQP60371.1"/>
    <property type="molecule type" value="Genomic_DNA"/>
</dbReference>
<gene>
    <name evidence="2" type="ORF">A3860_33875</name>
</gene>
<evidence type="ECO:0000313" key="3">
    <source>
        <dbReference type="Proteomes" id="UP000192796"/>
    </source>
</evidence>
<evidence type="ECO:0000313" key="2">
    <source>
        <dbReference type="EMBL" id="OQP60371.1"/>
    </source>
</evidence>
<keyword evidence="1" id="KW-0812">Transmembrane</keyword>